<feature type="non-terminal residue" evidence="1">
    <location>
        <position position="114"/>
    </location>
</feature>
<gene>
    <name evidence="1" type="ORF">ACFO8Q_13835</name>
</gene>
<name>A0ABV9Q715_9BACL</name>
<evidence type="ECO:0008006" key="3">
    <source>
        <dbReference type="Google" id="ProtNLM"/>
    </source>
</evidence>
<keyword evidence="2" id="KW-1185">Reference proteome</keyword>
<evidence type="ECO:0000313" key="1">
    <source>
        <dbReference type="EMBL" id="MFC4768425.1"/>
    </source>
</evidence>
<dbReference type="PROSITE" id="PS51257">
    <property type="entry name" value="PROKAR_LIPOPROTEIN"/>
    <property type="match status" value="1"/>
</dbReference>
<protein>
    <recommendedName>
        <fullName evidence="3">Photosynthesis system II assembly factor Ycf48/Hcf136-like domain-containing protein</fullName>
    </recommendedName>
</protein>
<accession>A0ABV9Q715</accession>
<dbReference type="RefSeq" id="WP_380026379.1">
    <property type="nucleotide sequence ID" value="NZ_JBHSHC010000105.1"/>
</dbReference>
<dbReference type="EMBL" id="JBHSHC010000105">
    <property type="protein sequence ID" value="MFC4768425.1"/>
    <property type="molecule type" value="Genomic_DNA"/>
</dbReference>
<comment type="caution">
    <text evidence="1">The sequence shown here is derived from an EMBL/GenBank/DDBJ whole genome shotgun (WGS) entry which is preliminary data.</text>
</comment>
<reference evidence="2" key="1">
    <citation type="journal article" date="2019" name="Int. J. Syst. Evol. Microbiol.">
        <title>The Global Catalogue of Microorganisms (GCM) 10K type strain sequencing project: providing services to taxonomists for standard genome sequencing and annotation.</title>
        <authorList>
            <consortium name="The Broad Institute Genomics Platform"/>
            <consortium name="The Broad Institute Genome Sequencing Center for Infectious Disease"/>
            <person name="Wu L."/>
            <person name="Ma J."/>
        </authorList>
    </citation>
    <scope>NUCLEOTIDE SEQUENCE [LARGE SCALE GENOMIC DNA]</scope>
    <source>
        <strain evidence="2">WYCCWR 12678</strain>
    </source>
</reference>
<sequence>MRFTIAFLLMILVLTGCSEQKDAINNVTPAEKTETTSASLNLKRIRFFNPSVGWGVNDNGHILRTEHGGKEWKNVTPKEVEKGEGSYTYFVPTLKISEAGSTSKGNRKLNPVKL</sequence>
<organism evidence="1 2">
    <name type="scientific">Effusibacillus consociatus</name>
    <dbReference type="NCBI Taxonomy" id="1117041"/>
    <lineage>
        <taxon>Bacteria</taxon>
        <taxon>Bacillati</taxon>
        <taxon>Bacillota</taxon>
        <taxon>Bacilli</taxon>
        <taxon>Bacillales</taxon>
        <taxon>Alicyclobacillaceae</taxon>
        <taxon>Effusibacillus</taxon>
    </lineage>
</organism>
<dbReference type="Proteomes" id="UP001596002">
    <property type="component" value="Unassembled WGS sequence"/>
</dbReference>
<proteinExistence type="predicted"/>
<evidence type="ECO:0000313" key="2">
    <source>
        <dbReference type="Proteomes" id="UP001596002"/>
    </source>
</evidence>